<evidence type="ECO:0000256" key="4">
    <source>
        <dbReference type="ARBA" id="ARBA00022837"/>
    </source>
</evidence>
<dbReference type="InterPro" id="IPR000917">
    <property type="entry name" value="Sulfatase_N"/>
</dbReference>
<dbReference type="GO" id="GO:0046872">
    <property type="term" value="F:metal ion binding"/>
    <property type="evidence" value="ECO:0007669"/>
    <property type="project" value="UniProtKB-KW"/>
</dbReference>
<evidence type="ECO:0000256" key="2">
    <source>
        <dbReference type="ARBA" id="ARBA00022723"/>
    </source>
</evidence>
<feature type="chain" id="PRO_5015399006" description="Sulfatase N-terminal domain-containing protein" evidence="5">
    <location>
        <begin position="20"/>
        <end position="593"/>
    </location>
</feature>
<dbReference type="Proteomes" id="UP000239907">
    <property type="component" value="Unassembled WGS sequence"/>
</dbReference>
<keyword evidence="8" id="KW-1185">Reference proteome</keyword>
<keyword evidence="4" id="KW-0106">Calcium</keyword>
<evidence type="ECO:0000313" key="8">
    <source>
        <dbReference type="Proteomes" id="UP000239907"/>
    </source>
</evidence>
<accession>A0A2S7U4G9</accession>
<gene>
    <name evidence="7" type="ORF">BSZ32_16410</name>
</gene>
<proteinExistence type="inferred from homology"/>
<feature type="signal peptide" evidence="5">
    <location>
        <begin position="1"/>
        <end position="19"/>
    </location>
</feature>
<dbReference type="RefSeq" id="WP_105044422.1">
    <property type="nucleotide sequence ID" value="NZ_MQWA01000001.1"/>
</dbReference>
<dbReference type="Gene3D" id="3.40.720.10">
    <property type="entry name" value="Alkaline Phosphatase, subunit A"/>
    <property type="match status" value="1"/>
</dbReference>
<dbReference type="Pfam" id="PF00884">
    <property type="entry name" value="Sulfatase"/>
    <property type="match status" value="1"/>
</dbReference>
<evidence type="ECO:0000256" key="1">
    <source>
        <dbReference type="ARBA" id="ARBA00008779"/>
    </source>
</evidence>
<evidence type="ECO:0000313" key="7">
    <source>
        <dbReference type="EMBL" id="PQJ29908.1"/>
    </source>
</evidence>
<dbReference type="AlphaFoldDB" id="A0A2S7U4G9"/>
<dbReference type="GO" id="GO:0004065">
    <property type="term" value="F:arylsulfatase activity"/>
    <property type="evidence" value="ECO:0007669"/>
    <property type="project" value="TreeGrafter"/>
</dbReference>
<evidence type="ECO:0000259" key="6">
    <source>
        <dbReference type="Pfam" id="PF00884"/>
    </source>
</evidence>
<dbReference type="OrthoDB" id="279611at2"/>
<dbReference type="InterPro" id="IPR024607">
    <property type="entry name" value="Sulfatase_CS"/>
</dbReference>
<protein>
    <recommendedName>
        <fullName evidence="6">Sulfatase N-terminal domain-containing protein</fullName>
    </recommendedName>
</protein>
<keyword evidence="3" id="KW-0378">Hydrolase</keyword>
<dbReference type="PANTHER" id="PTHR42693">
    <property type="entry name" value="ARYLSULFATASE FAMILY MEMBER"/>
    <property type="match status" value="1"/>
</dbReference>
<feature type="domain" description="Sulfatase N-terminal" evidence="6">
    <location>
        <begin position="41"/>
        <end position="355"/>
    </location>
</feature>
<keyword evidence="2" id="KW-0479">Metal-binding</keyword>
<organism evidence="7 8">
    <name type="scientific">Rubritalea profundi</name>
    <dbReference type="NCBI Taxonomy" id="1658618"/>
    <lineage>
        <taxon>Bacteria</taxon>
        <taxon>Pseudomonadati</taxon>
        <taxon>Verrucomicrobiota</taxon>
        <taxon>Verrucomicrobiia</taxon>
        <taxon>Verrucomicrobiales</taxon>
        <taxon>Rubritaleaceae</taxon>
        <taxon>Rubritalea</taxon>
    </lineage>
</organism>
<dbReference type="Gene3D" id="3.30.1120.10">
    <property type="match status" value="1"/>
</dbReference>
<name>A0A2S7U4G9_9BACT</name>
<dbReference type="SUPFAM" id="SSF53649">
    <property type="entry name" value="Alkaline phosphatase-like"/>
    <property type="match status" value="1"/>
</dbReference>
<dbReference type="PROSITE" id="PS00523">
    <property type="entry name" value="SULFATASE_1"/>
    <property type="match status" value="1"/>
</dbReference>
<dbReference type="PANTHER" id="PTHR42693:SF53">
    <property type="entry name" value="ENDO-4-O-SULFATASE"/>
    <property type="match status" value="1"/>
</dbReference>
<dbReference type="CDD" id="cd16146">
    <property type="entry name" value="ARS_like"/>
    <property type="match status" value="1"/>
</dbReference>
<comment type="similarity">
    <text evidence="1">Belongs to the sulfatase family.</text>
</comment>
<dbReference type="EMBL" id="MQWA01000001">
    <property type="protein sequence ID" value="PQJ29908.1"/>
    <property type="molecule type" value="Genomic_DNA"/>
</dbReference>
<dbReference type="InterPro" id="IPR017850">
    <property type="entry name" value="Alkaline_phosphatase_core_sf"/>
</dbReference>
<evidence type="ECO:0000256" key="3">
    <source>
        <dbReference type="ARBA" id="ARBA00022801"/>
    </source>
</evidence>
<keyword evidence="5" id="KW-0732">Signal</keyword>
<dbReference type="InterPro" id="IPR050738">
    <property type="entry name" value="Sulfatase"/>
</dbReference>
<evidence type="ECO:0000256" key="5">
    <source>
        <dbReference type="SAM" id="SignalP"/>
    </source>
</evidence>
<comment type="caution">
    <text evidence="7">The sequence shown here is derived from an EMBL/GenBank/DDBJ whole genome shotgun (WGS) entry which is preliminary data.</text>
</comment>
<sequence length="593" mass="67587">MSFFKLLFLTTFTCAALHAQDASSDSEPPAENIGDLTQQSPNVILVVTDDMGYGDFSFHGNQWIQTPSLDQLASNSARWKNFYVNPVCSPTRSSVFTGRYYIRTKCMDTYLGRSMMAADEVTIAEALSGAGYKTGLFGKWHLGDNYPMRPSDQGFDTSLVHRGGGLGQPSDPIENEGRYTNPILFHNDKEVQTNGYCTDVFFDAAKNFIKRSKNNQQSFFAAITVNVPHGPFYDVPEDLLKKYQDKDFSGWGEDKEILPKIAAMLDNLDTNIGKLTEFLKQEELLNNTVIIFINDNGANTLRYNDGLRGKKGQVYEGGVRSPLWIHWPEKIKKGRNINENVAAHIDLMPTILDICDLGVPEAFEFDGRSLAPQILKPGTKFPERPIIIQWHRGATPTSRHNFMIRKGDWKLLNPSNSSSPRRDSENYELYNLSNDPAETSNLADSNKGRVDSLLKEYDLWFEDVNETRLRDLGTPYILVDRSKENPLVLTWQDRIAKDWSYNENGFWKLHFQHDGRCDIRLEFPNTFNRDLSGWTAHLIIGKQKYTQKIANKDKHYVFPALNFTKGKHLLKASFISPDGKEFVASYQVRMQHR</sequence>
<reference evidence="7 8" key="1">
    <citation type="submission" date="2016-12" db="EMBL/GenBank/DDBJ databases">
        <title>Study of bacterial adaptation to deep sea.</title>
        <authorList>
            <person name="Song J."/>
            <person name="Yoshizawa S."/>
            <person name="Kogure K."/>
        </authorList>
    </citation>
    <scope>NUCLEOTIDE SEQUENCE [LARGE SCALE GENOMIC DNA]</scope>
    <source>
        <strain evidence="7 8">SAORIC-165</strain>
    </source>
</reference>